<dbReference type="InterPro" id="IPR036890">
    <property type="entry name" value="HATPase_C_sf"/>
</dbReference>
<dbReference type="SUPFAM" id="SSF55874">
    <property type="entry name" value="ATPase domain of HSP90 chaperone/DNA topoisomerase II/histidine kinase"/>
    <property type="match status" value="1"/>
</dbReference>
<evidence type="ECO:0000256" key="3">
    <source>
        <dbReference type="ARBA" id="ARBA00022553"/>
    </source>
</evidence>
<sequence length="612" mass="69960">MRLGKSMNYVTKKSSLFAKMNGLILLLFIPILALYTYSNQVATDVVDKELKASNIRQLIFLSGQIDSRINQTMDFVVTFSRDPNVRKFNGLNIWDDRYDKMQTRYIIQEKMALQSGIMNIWPVRFTVYSQLNKDALSNATEDWQPTYDEEYLRRNVTGKWSYGDGTEPVPGQQPAFHWFYTDSFGQQNVLRGSNLVVEARFKHDNIQNMLDSYKEGGRGDPIFYHRGDQPITNRTASAQLTDELVRYLDGAELKETMQEVVKLQGKSYLISAVLSPQLGWHLVDAVPVDQILGPISYSRNLFYLTMVLLSVVGISASVLIYRNVQRPIRKLIRGLQSVQRGDFSVRIEANANNEFAFLFYRFNDMSRQIQSLIENVLNEKLRAREATLKQLQAQINPHFLYNCIGYMINMAQMKDEEAVVSMGHNLSAYYRYITRMERPTASLGDEMRLIVNYLDIQKLRNGRIHYTIDIPEEMQRQQVPRLLLQPIVENAVIHGVGKSYSSGEIRIAGEIKDGLCRICVDDDGPGLDEEQLNALNRKMKEPLQDDMGYGFWNTSQRLVTQFGEKSGLRFSASGLGGLRTEIVWETAAPSPAADQSPLSKQEGDRTDANDHR</sequence>
<evidence type="ECO:0000256" key="7">
    <source>
        <dbReference type="SAM" id="MobiDB-lite"/>
    </source>
</evidence>
<feature type="transmembrane region" description="Helical" evidence="8">
    <location>
        <begin position="301"/>
        <end position="321"/>
    </location>
</feature>
<keyword evidence="3" id="KW-0597">Phosphoprotein</keyword>
<keyword evidence="8" id="KW-0812">Transmembrane</keyword>
<dbReference type="GO" id="GO:0004673">
    <property type="term" value="F:protein histidine kinase activity"/>
    <property type="evidence" value="ECO:0007669"/>
    <property type="project" value="UniProtKB-EC"/>
</dbReference>
<dbReference type="Pfam" id="PF02518">
    <property type="entry name" value="HATPase_c"/>
    <property type="match status" value="1"/>
</dbReference>
<dbReference type="CDD" id="cd06225">
    <property type="entry name" value="HAMP"/>
    <property type="match status" value="1"/>
</dbReference>
<dbReference type="RefSeq" id="WP_378051537.1">
    <property type="nucleotide sequence ID" value="NZ_JBHMDN010000034.1"/>
</dbReference>
<evidence type="ECO:0000256" key="8">
    <source>
        <dbReference type="SAM" id="Phobius"/>
    </source>
</evidence>
<comment type="caution">
    <text evidence="10">The sequence shown here is derived from an EMBL/GenBank/DDBJ whole genome shotgun (WGS) entry which is preliminary data.</text>
</comment>
<dbReference type="EMBL" id="JBHTAI010000007">
    <property type="protein sequence ID" value="MFC7149428.1"/>
    <property type="molecule type" value="Genomic_DNA"/>
</dbReference>
<dbReference type="Proteomes" id="UP001596378">
    <property type="component" value="Unassembled WGS sequence"/>
</dbReference>
<keyword evidence="2" id="KW-1003">Cell membrane</keyword>
<organism evidence="10 11">
    <name type="scientific">Cohnella cellulosilytica</name>
    <dbReference type="NCBI Taxonomy" id="986710"/>
    <lineage>
        <taxon>Bacteria</taxon>
        <taxon>Bacillati</taxon>
        <taxon>Bacillota</taxon>
        <taxon>Bacilli</taxon>
        <taxon>Bacillales</taxon>
        <taxon>Paenibacillaceae</taxon>
        <taxon>Cohnella</taxon>
    </lineage>
</organism>
<dbReference type="EC" id="2.7.13.3" evidence="10"/>
<evidence type="ECO:0000256" key="1">
    <source>
        <dbReference type="ARBA" id="ARBA00004651"/>
    </source>
</evidence>
<feature type="region of interest" description="Disordered" evidence="7">
    <location>
        <begin position="587"/>
        <end position="612"/>
    </location>
</feature>
<dbReference type="InterPro" id="IPR050640">
    <property type="entry name" value="Bact_2-comp_sensor_kinase"/>
</dbReference>
<evidence type="ECO:0000256" key="4">
    <source>
        <dbReference type="ARBA" id="ARBA00022679"/>
    </source>
</evidence>
<dbReference type="InterPro" id="IPR003594">
    <property type="entry name" value="HATPase_dom"/>
</dbReference>
<dbReference type="InterPro" id="IPR010559">
    <property type="entry name" value="Sig_transdc_His_kin_internal"/>
</dbReference>
<keyword evidence="8" id="KW-1133">Transmembrane helix</keyword>
<dbReference type="PANTHER" id="PTHR34220">
    <property type="entry name" value="SENSOR HISTIDINE KINASE YPDA"/>
    <property type="match status" value="1"/>
</dbReference>
<keyword evidence="6 8" id="KW-0472">Membrane</keyword>
<feature type="compositionally biased region" description="Basic and acidic residues" evidence="7">
    <location>
        <begin position="601"/>
        <end position="612"/>
    </location>
</feature>
<dbReference type="PANTHER" id="PTHR34220:SF7">
    <property type="entry name" value="SENSOR HISTIDINE KINASE YPDA"/>
    <property type="match status" value="1"/>
</dbReference>
<dbReference type="InterPro" id="IPR003660">
    <property type="entry name" value="HAMP_dom"/>
</dbReference>
<protein>
    <submittedName>
        <fullName evidence="10">Sensor histidine kinase</fullName>
        <ecNumber evidence="10">2.7.13.3</ecNumber>
    </submittedName>
</protein>
<evidence type="ECO:0000256" key="5">
    <source>
        <dbReference type="ARBA" id="ARBA00022777"/>
    </source>
</evidence>
<dbReference type="PROSITE" id="PS50885">
    <property type="entry name" value="HAMP"/>
    <property type="match status" value="1"/>
</dbReference>
<name>A0ABW2FC69_9BACL</name>
<evidence type="ECO:0000313" key="11">
    <source>
        <dbReference type="Proteomes" id="UP001596378"/>
    </source>
</evidence>
<reference evidence="11" key="1">
    <citation type="journal article" date="2019" name="Int. J. Syst. Evol. Microbiol.">
        <title>The Global Catalogue of Microorganisms (GCM) 10K type strain sequencing project: providing services to taxonomists for standard genome sequencing and annotation.</title>
        <authorList>
            <consortium name="The Broad Institute Genomics Platform"/>
            <consortium name="The Broad Institute Genome Sequencing Center for Infectious Disease"/>
            <person name="Wu L."/>
            <person name="Ma J."/>
        </authorList>
    </citation>
    <scope>NUCLEOTIDE SEQUENCE [LARGE SCALE GENOMIC DNA]</scope>
    <source>
        <strain evidence="11">KCTC 12907</strain>
    </source>
</reference>
<evidence type="ECO:0000259" key="9">
    <source>
        <dbReference type="PROSITE" id="PS50885"/>
    </source>
</evidence>
<keyword evidence="5 10" id="KW-0418">Kinase</keyword>
<feature type="domain" description="HAMP" evidence="9">
    <location>
        <begin position="322"/>
        <end position="374"/>
    </location>
</feature>
<evidence type="ECO:0000313" key="10">
    <source>
        <dbReference type="EMBL" id="MFC7149428.1"/>
    </source>
</evidence>
<dbReference type="Pfam" id="PF06580">
    <property type="entry name" value="His_kinase"/>
    <property type="match status" value="1"/>
</dbReference>
<dbReference type="Gene3D" id="3.30.565.10">
    <property type="entry name" value="Histidine kinase-like ATPase, C-terminal domain"/>
    <property type="match status" value="1"/>
</dbReference>
<dbReference type="SMART" id="SM00304">
    <property type="entry name" value="HAMP"/>
    <property type="match status" value="1"/>
</dbReference>
<evidence type="ECO:0000256" key="6">
    <source>
        <dbReference type="ARBA" id="ARBA00023136"/>
    </source>
</evidence>
<dbReference type="Gene3D" id="6.10.340.10">
    <property type="match status" value="1"/>
</dbReference>
<evidence type="ECO:0000256" key="2">
    <source>
        <dbReference type="ARBA" id="ARBA00022475"/>
    </source>
</evidence>
<dbReference type="Pfam" id="PF00672">
    <property type="entry name" value="HAMP"/>
    <property type="match status" value="1"/>
</dbReference>
<gene>
    <name evidence="10" type="ORF">ACFQMJ_12895</name>
</gene>
<dbReference type="SUPFAM" id="SSF158472">
    <property type="entry name" value="HAMP domain-like"/>
    <property type="match status" value="1"/>
</dbReference>
<accession>A0ABW2FC69</accession>
<keyword evidence="11" id="KW-1185">Reference proteome</keyword>
<proteinExistence type="predicted"/>
<keyword evidence="4 10" id="KW-0808">Transferase</keyword>
<comment type="subcellular location">
    <subcellularLocation>
        <location evidence="1">Cell membrane</location>
        <topology evidence="1">Multi-pass membrane protein</topology>
    </subcellularLocation>
</comment>